<name>D3B0T0_HETP5</name>
<organism evidence="1 2">
    <name type="scientific">Heterostelium pallidum (strain ATCC 26659 / Pp 5 / PN500)</name>
    <name type="common">Cellular slime mold</name>
    <name type="synonym">Polysphondylium pallidum</name>
    <dbReference type="NCBI Taxonomy" id="670386"/>
    <lineage>
        <taxon>Eukaryota</taxon>
        <taxon>Amoebozoa</taxon>
        <taxon>Evosea</taxon>
        <taxon>Eumycetozoa</taxon>
        <taxon>Dictyostelia</taxon>
        <taxon>Acytosteliales</taxon>
        <taxon>Acytosteliaceae</taxon>
        <taxon>Heterostelium</taxon>
    </lineage>
</organism>
<dbReference type="InParanoid" id="D3B0T0"/>
<dbReference type="AlphaFoldDB" id="D3B0T0"/>
<dbReference type="GeneID" id="31357423"/>
<sequence length="1067" mass="124599">MGQSISNNKIISNKKCTIEIIKNNQTILPDLIWKYIVDLLSEDQCSYHQLKYNILSLSLISHYWMVNIIAKSSLRISTTQHKSKFFLNFPKSFKLSLLKLNNSNNNSENFKFYISKLTLKYMHHYIINKKNRIVPIEIDWMKEYKEAIQCYWSFDSLTVIDLPNDQDILKLGVFSTIRKFRIYSNNNFTIIDWSLFSNIEVLSIRNNCRSYGRPFILPNKEETAYQSLRSLSLSLQFNHKSPLTTRTNGIIDKDISELSFKNIRSLELNHYHFDNMTASTFDEVPIDLSKLFPNIESLKLNHIYHRLIGAANRDSLVERKSLLSRLTELRYLSITNGEKIYNNNETDNPLHEEYHSEYSLTSSVFKLDMASIGHQLETIKIKGKFSLFDQLFSVIEQLVCLKRLSIPSKELSLSNLKLLLKSTSLVRLTTLLMGNVAEDRSETTKLSNQVLDYFIKNNKNIKYLKVCRYRKQESEVSLLLNLLEKSTGFQDIRFICYNSETTNNFTLPNNITVSFIYESNYKQPKKGTKSDYLMGQSISNSNKISDKECTIEIIKNNQTILPDLIWRYIVDLFSEYQCRYHQNDFNVLSLSLISHYWLVNIIAKSSLRISTTQHKSKFFLNFPKSFKISLLKLNNNSSNNSNNSNENIKFNISKLTLKYEKLYKFTKKDRLVPIDIDWMKEYKEAIQCYWSFDSLTVIDLPSDQDILKLGVFPTIRKFRIYSNNNFTIIDWSLFSNIEVLSIRNNCRSYGRPFILPNKEETAYQSLRSLSLSLQFRHKSPLSTRTNGIIDIDISELSFKNIRSLELNYIHSDDMAENSFDEVPIDLSKLFPNIESLKLNHIYHRLIRAANRDSLVERKSLLSRLTELRYLSITNGEKIYNNNETDNPLHEEYHSEYSLTSSVFKLDMASIGHQLETIKIKGKFSLFDQLFSVIEQLVCLKRLSIPSKELSLSNLKLLLKSTSLVRLTTLLMGNVAEDRSETTKLSNQVLDYFIKNNKNIKYLKVCRYRKQESECQRQPTILHSSTIRFCFGSQSLPRFAKMSVLKIFDYFSKIRIFGELKSVGNQEN</sequence>
<reference evidence="1 2" key="1">
    <citation type="journal article" date="2011" name="Genome Res.">
        <title>Phylogeny-wide analysis of social amoeba genomes highlights ancient origins for complex intercellular communication.</title>
        <authorList>
            <person name="Heidel A.J."/>
            <person name="Lawal H.M."/>
            <person name="Felder M."/>
            <person name="Schilde C."/>
            <person name="Helps N.R."/>
            <person name="Tunggal B."/>
            <person name="Rivero F."/>
            <person name="John U."/>
            <person name="Schleicher M."/>
            <person name="Eichinger L."/>
            <person name="Platzer M."/>
            <person name="Noegel A.A."/>
            <person name="Schaap P."/>
            <person name="Gloeckner G."/>
        </authorList>
    </citation>
    <scope>NUCLEOTIDE SEQUENCE [LARGE SCALE GENOMIC DNA]</scope>
    <source>
        <strain evidence="2">ATCC 26659 / Pp 5 / PN500</strain>
    </source>
</reference>
<evidence type="ECO:0000313" key="1">
    <source>
        <dbReference type="EMBL" id="EFA84904.1"/>
    </source>
</evidence>
<protein>
    <submittedName>
        <fullName evidence="1">Uncharacterized protein</fullName>
    </submittedName>
</protein>
<dbReference type="EMBL" id="ADBJ01000008">
    <property type="protein sequence ID" value="EFA84904.1"/>
    <property type="molecule type" value="Genomic_DNA"/>
</dbReference>
<comment type="caution">
    <text evidence="1">The sequence shown here is derived from an EMBL/GenBank/DDBJ whole genome shotgun (WGS) entry which is preliminary data.</text>
</comment>
<evidence type="ECO:0000313" key="2">
    <source>
        <dbReference type="Proteomes" id="UP000001396"/>
    </source>
</evidence>
<dbReference type="RefSeq" id="XP_020437014.1">
    <property type="nucleotide sequence ID" value="XM_020572897.1"/>
</dbReference>
<gene>
    <name evidence="1" type="ORF">PPL_01897</name>
</gene>
<proteinExistence type="predicted"/>
<dbReference type="Proteomes" id="UP000001396">
    <property type="component" value="Unassembled WGS sequence"/>
</dbReference>
<accession>D3B0T0</accession>
<keyword evidence="2" id="KW-1185">Reference proteome</keyword>